<accession>A0A0B3YHP2</accession>
<dbReference type="OrthoDB" id="9771584at2"/>
<dbReference type="SUPFAM" id="SSF88713">
    <property type="entry name" value="Glycoside hydrolase/deacetylase"/>
    <property type="match status" value="1"/>
</dbReference>
<dbReference type="AlphaFoldDB" id="A0A0B3YHP2"/>
<proteinExistence type="predicted"/>
<dbReference type="CDD" id="cd10935">
    <property type="entry name" value="CE4_WalW"/>
    <property type="match status" value="1"/>
</dbReference>
<sequence>MHKQDVLFVLTIDTEEEWQWDEEFPQHNCSVENVEKLPAFQTFCESLGIRPTYFVDYAVASNNVGSQTLRTFAKSNSAEIGAHLHPWCNPPYFGKTTEAGSHVINLPLEQVEQKLDALNALLHDEIGVRPQSFRSGRWGVSAKMLRLLASRGYVVDSSVYPFYRNDYFSCLGAPESPYWPSFDNALAPGEQRQLLEIPVTAGFNIQNFSLGERIHNRLSKPPFNWVKSVGLLWHSKLLRKIYLSPELTEIEDMLALVDQSIQKKQPVIHMYLHSSSLIDGATGLLDGANAFETICQRIEVVTQHLVKNANVKFCTISEAKVHLSNRSASSGVIKGEQN</sequence>
<reference evidence="1 2" key="1">
    <citation type="submission" date="2014-12" db="EMBL/GenBank/DDBJ databases">
        <title>Genome sequencing of Alteromonas marina AD001.</title>
        <authorList>
            <person name="Adrian T.G.S."/>
            <person name="Chan K.G."/>
        </authorList>
    </citation>
    <scope>NUCLEOTIDE SEQUENCE [LARGE SCALE GENOMIC DNA]</scope>
    <source>
        <strain evidence="1 2">AD001</strain>
    </source>
</reference>
<organism evidence="1 2">
    <name type="scientific">Alteromonas marina</name>
    <dbReference type="NCBI Taxonomy" id="203795"/>
    <lineage>
        <taxon>Bacteria</taxon>
        <taxon>Pseudomonadati</taxon>
        <taxon>Pseudomonadota</taxon>
        <taxon>Gammaproteobacteria</taxon>
        <taxon>Alteromonadales</taxon>
        <taxon>Alteromonadaceae</taxon>
        <taxon>Alteromonas/Salinimonas group</taxon>
        <taxon>Alteromonas</taxon>
    </lineage>
</organism>
<dbReference type="EMBL" id="JWLW01000012">
    <property type="protein sequence ID" value="KHT54102.1"/>
    <property type="molecule type" value="Genomic_DNA"/>
</dbReference>
<dbReference type="InterPro" id="IPR011330">
    <property type="entry name" value="Glyco_hydro/deAcase_b/a-brl"/>
</dbReference>
<dbReference type="RefSeq" id="WP_039218255.1">
    <property type="nucleotide sequence ID" value="NZ_JWLW01000012.1"/>
</dbReference>
<comment type="caution">
    <text evidence="1">The sequence shown here is derived from an EMBL/GenBank/DDBJ whole genome shotgun (WGS) entry which is preliminary data.</text>
</comment>
<keyword evidence="2" id="KW-1185">Reference proteome</keyword>
<name>A0A0B3YHP2_9ALTE</name>
<dbReference type="GO" id="GO:0005975">
    <property type="term" value="P:carbohydrate metabolic process"/>
    <property type="evidence" value="ECO:0007669"/>
    <property type="project" value="InterPro"/>
</dbReference>
<evidence type="ECO:0000313" key="2">
    <source>
        <dbReference type="Proteomes" id="UP000031197"/>
    </source>
</evidence>
<evidence type="ECO:0000313" key="1">
    <source>
        <dbReference type="EMBL" id="KHT54102.1"/>
    </source>
</evidence>
<dbReference type="Gene3D" id="3.20.20.370">
    <property type="entry name" value="Glycoside hydrolase/deacetylase"/>
    <property type="match status" value="1"/>
</dbReference>
<dbReference type="Proteomes" id="UP000031197">
    <property type="component" value="Unassembled WGS sequence"/>
</dbReference>
<gene>
    <name evidence="1" type="ORF">RJ41_06030</name>
</gene>
<protein>
    <submittedName>
        <fullName evidence="1">WalW protein</fullName>
    </submittedName>
</protein>